<feature type="compositionally biased region" description="Low complexity" evidence="1">
    <location>
        <begin position="119"/>
        <end position="129"/>
    </location>
</feature>
<feature type="region of interest" description="Disordered" evidence="1">
    <location>
        <begin position="118"/>
        <end position="200"/>
    </location>
</feature>
<gene>
    <name evidence="2" type="ORF">H4219_002754</name>
</gene>
<dbReference type="OrthoDB" id="5593376at2759"/>
<dbReference type="AlphaFoldDB" id="A0A9W8A4Q6"/>
<comment type="caution">
    <text evidence="2">The sequence shown here is derived from an EMBL/GenBank/DDBJ whole genome shotgun (WGS) entry which is preliminary data.</text>
</comment>
<keyword evidence="3" id="KW-1185">Reference proteome</keyword>
<sequence length="689" mass="77199">MELSELFDKLSEKITNRALSYSIIAKLQDGKLLLEKGEDQIALRLLDEASSGITTIKEFQKKRKQLDNSMIKGAATSPQSQRNKRPSSSYEASKDNRDDIKRRASTAIVLSPENTPHLNAHAHQQQQQHQIHHHNSHQFHSQHQAVQFQHIQQRHPQRHQQQQQQQHHHHHQHHQHSNQTHSPFSASHVHNNAIPSGFIPHSDPQDTLLYLSTLSQSSHGTNGFVAPSDTLNTTGIMHHSQDQTFNSFVAYLNEHDPFRAMEKNPGEIMSTRSSPSRAQSLGPRPSVTSTNGISHSTLAELDLASSLVDSLNDPDLHLPVDIDSFKFSFPLHDMQHSASNPVNPTEALETYTHNYMLENSTAPVPNTERKIGAKTVISMNGSNLVAKASGSRQNAKIRPNPTNGTGTAKSGAGANSKIDSKLVFRLDELFPEFLQSVCSNLTATDPKGEKIHQTQMAKKLQKFTETNSFRPFRFRIQPFINAFRDWIISKAGLTEELLNSRDFRQYLHQHKYISRFNENGGKAKSKGQRVWNVEAKKLSDGNWEFKEFTCKIVGIPPPIAFVGSKFKWSPTVWDPQVQTPNATFSSPWLPAWLKWENNAIVGYPSADSRDCDVLIIANYEQGNQAIQLEKYVNIKVSEMAESSDIGKVLQTDLEVLESAFLTTNVMEDTKNTVGPQASAIPTATSSTVT</sequence>
<name>A0A9W8A4Q6_9FUNG</name>
<reference evidence="2" key="1">
    <citation type="submission" date="2022-07" db="EMBL/GenBank/DDBJ databases">
        <title>Phylogenomic reconstructions and comparative analyses of Kickxellomycotina fungi.</title>
        <authorList>
            <person name="Reynolds N.K."/>
            <person name="Stajich J.E."/>
            <person name="Barry K."/>
            <person name="Grigoriev I.V."/>
            <person name="Crous P."/>
            <person name="Smith M.E."/>
        </authorList>
    </citation>
    <scope>NUCLEOTIDE SEQUENCE</scope>
    <source>
        <strain evidence="2">NBRC 100468</strain>
    </source>
</reference>
<dbReference type="EMBL" id="JANBPU010000051">
    <property type="protein sequence ID" value="KAJ1918197.1"/>
    <property type="molecule type" value="Genomic_DNA"/>
</dbReference>
<feature type="compositionally biased region" description="Basic residues" evidence="1">
    <location>
        <begin position="166"/>
        <end position="176"/>
    </location>
</feature>
<feature type="region of interest" description="Disordered" evidence="1">
    <location>
        <begin position="72"/>
        <end position="100"/>
    </location>
</feature>
<feature type="region of interest" description="Disordered" evidence="1">
    <location>
        <begin position="265"/>
        <end position="292"/>
    </location>
</feature>
<proteinExistence type="predicted"/>
<feature type="compositionally biased region" description="Low complexity" evidence="1">
    <location>
        <begin position="138"/>
        <end position="151"/>
    </location>
</feature>
<dbReference type="Proteomes" id="UP001150538">
    <property type="component" value="Unassembled WGS sequence"/>
</dbReference>
<evidence type="ECO:0000313" key="3">
    <source>
        <dbReference type="Proteomes" id="UP001150538"/>
    </source>
</evidence>
<organism evidence="2 3">
    <name type="scientific">Mycoemilia scoparia</name>
    <dbReference type="NCBI Taxonomy" id="417184"/>
    <lineage>
        <taxon>Eukaryota</taxon>
        <taxon>Fungi</taxon>
        <taxon>Fungi incertae sedis</taxon>
        <taxon>Zoopagomycota</taxon>
        <taxon>Kickxellomycotina</taxon>
        <taxon>Kickxellomycetes</taxon>
        <taxon>Kickxellales</taxon>
        <taxon>Kickxellaceae</taxon>
        <taxon>Mycoemilia</taxon>
    </lineage>
</organism>
<feature type="compositionally biased region" description="Polar residues" evidence="1">
    <location>
        <begin position="76"/>
        <end position="91"/>
    </location>
</feature>
<protein>
    <submittedName>
        <fullName evidence="2">Uncharacterized protein</fullName>
    </submittedName>
</protein>
<feature type="compositionally biased region" description="Polar residues" evidence="1">
    <location>
        <begin position="270"/>
        <end position="279"/>
    </location>
</feature>
<feature type="compositionally biased region" description="Polar residues" evidence="1">
    <location>
        <begin position="177"/>
        <end position="194"/>
    </location>
</feature>
<evidence type="ECO:0000313" key="2">
    <source>
        <dbReference type="EMBL" id="KAJ1918197.1"/>
    </source>
</evidence>
<accession>A0A9W8A4Q6</accession>
<evidence type="ECO:0000256" key="1">
    <source>
        <dbReference type="SAM" id="MobiDB-lite"/>
    </source>
</evidence>
<feature type="region of interest" description="Disordered" evidence="1">
    <location>
        <begin position="388"/>
        <end position="414"/>
    </location>
</feature>
<feature type="compositionally biased region" description="Polar residues" evidence="1">
    <location>
        <begin position="390"/>
        <end position="408"/>
    </location>
</feature>